<sequence length="188" mass="21527">MSFGARQSRRRNHWKAKKDYQDACSNSTDNIIQLQTTFVKLPKLIEVLAKIMHSEPIEGLQQQYNALSYDSSFTDKFSKLLVESKEDFQKRIAASASIVHFKVDVPSVPLSQINGQKRGEANAKFVEMNIMGSIRQIEFVAYLVEQILNGADIGVMYVFSSEYPKFVTAEMSAKPKRELKNGKKYWFE</sequence>
<organism evidence="1 2">
    <name type="scientific">Ditylenchus dipsaci</name>
    <dbReference type="NCBI Taxonomy" id="166011"/>
    <lineage>
        <taxon>Eukaryota</taxon>
        <taxon>Metazoa</taxon>
        <taxon>Ecdysozoa</taxon>
        <taxon>Nematoda</taxon>
        <taxon>Chromadorea</taxon>
        <taxon>Rhabditida</taxon>
        <taxon>Tylenchina</taxon>
        <taxon>Tylenchomorpha</taxon>
        <taxon>Sphaerularioidea</taxon>
        <taxon>Anguinidae</taxon>
        <taxon>Anguininae</taxon>
        <taxon>Ditylenchus</taxon>
    </lineage>
</organism>
<accession>A0A915E8Q4</accession>
<name>A0A915E8Q4_9BILA</name>
<reference evidence="2" key="1">
    <citation type="submission" date="2022-11" db="UniProtKB">
        <authorList>
            <consortium name="WormBaseParasite"/>
        </authorList>
    </citation>
    <scope>IDENTIFICATION</scope>
</reference>
<dbReference type="Proteomes" id="UP000887574">
    <property type="component" value="Unplaced"/>
</dbReference>
<dbReference type="WBParaSite" id="jg4038">
    <property type="protein sequence ID" value="jg4038"/>
    <property type="gene ID" value="jg4038"/>
</dbReference>
<evidence type="ECO:0000313" key="1">
    <source>
        <dbReference type="Proteomes" id="UP000887574"/>
    </source>
</evidence>
<proteinExistence type="predicted"/>
<keyword evidence="1" id="KW-1185">Reference proteome</keyword>
<protein>
    <submittedName>
        <fullName evidence="2">Uncharacterized protein</fullName>
    </submittedName>
</protein>
<dbReference type="AlphaFoldDB" id="A0A915E8Q4"/>
<evidence type="ECO:0000313" key="2">
    <source>
        <dbReference type="WBParaSite" id="jg4038"/>
    </source>
</evidence>